<dbReference type="Pfam" id="PF03807">
    <property type="entry name" value="F420_oxidored"/>
    <property type="match status" value="1"/>
</dbReference>
<dbReference type="FunFam" id="1.10.3730.10:FF:000001">
    <property type="entry name" value="Pyrroline-5-carboxylate reductase"/>
    <property type="match status" value="1"/>
</dbReference>
<dbReference type="EC" id="1.5.1.2" evidence="9 10"/>
<evidence type="ECO:0000256" key="6">
    <source>
        <dbReference type="ARBA" id="ARBA00022857"/>
    </source>
</evidence>
<keyword evidence="7 9" id="KW-0560">Oxidoreductase</keyword>
<dbReference type="SUPFAM" id="SSF48179">
    <property type="entry name" value="6-phosphogluconate dehydrogenase C-terminal domain-like"/>
    <property type="match status" value="1"/>
</dbReference>
<dbReference type="GO" id="GO:0055129">
    <property type="term" value="P:L-proline biosynthetic process"/>
    <property type="evidence" value="ECO:0007669"/>
    <property type="project" value="UniProtKB-UniRule"/>
</dbReference>
<evidence type="ECO:0000256" key="4">
    <source>
        <dbReference type="ARBA" id="ARBA00022605"/>
    </source>
</evidence>
<evidence type="ECO:0000256" key="1">
    <source>
        <dbReference type="ARBA" id="ARBA00004496"/>
    </source>
</evidence>
<protein>
    <recommendedName>
        <fullName evidence="9 10">Pyrroline-5-carboxylate reductase</fullName>
        <shortName evidence="9">P5C reductase</shortName>
        <shortName evidence="9">P5CR</shortName>
        <ecNumber evidence="9 10">1.5.1.2</ecNumber>
    </recommendedName>
    <alternativeName>
        <fullName evidence="9">PCA reductase</fullName>
    </alternativeName>
</protein>
<dbReference type="GO" id="GO:0004735">
    <property type="term" value="F:pyrroline-5-carboxylate reductase activity"/>
    <property type="evidence" value="ECO:0007669"/>
    <property type="project" value="UniProtKB-UniRule"/>
</dbReference>
<dbReference type="PROSITE" id="PS00521">
    <property type="entry name" value="P5CR"/>
    <property type="match status" value="1"/>
</dbReference>
<dbReference type="PIRSF" id="PIRSF000193">
    <property type="entry name" value="Pyrrol-5-carb_rd"/>
    <property type="match status" value="1"/>
</dbReference>
<dbReference type="InterPro" id="IPR053790">
    <property type="entry name" value="P5CR-like_CS"/>
</dbReference>
<evidence type="ECO:0000313" key="15">
    <source>
        <dbReference type="EMBL" id="HIV74872.1"/>
    </source>
</evidence>
<accession>A0A9D1PMP0</accession>
<comment type="catalytic activity">
    <reaction evidence="9 12">
        <text>L-proline + NADP(+) = (S)-1-pyrroline-5-carboxylate + NADPH + 2 H(+)</text>
        <dbReference type="Rhea" id="RHEA:14109"/>
        <dbReference type="ChEBI" id="CHEBI:15378"/>
        <dbReference type="ChEBI" id="CHEBI:17388"/>
        <dbReference type="ChEBI" id="CHEBI:57783"/>
        <dbReference type="ChEBI" id="CHEBI:58349"/>
        <dbReference type="ChEBI" id="CHEBI:60039"/>
        <dbReference type="EC" id="1.5.1.2"/>
    </reaction>
</comment>
<dbReference type="HAMAP" id="MF_01925">
    <property type="entry name" value="P5C_reductase"/>
    <property type="match status" value="1"/>
</dbReference>
<keyword evidence="5 9" id="KW-0641">Proline biosynthesis</keyword>
<dbReference type="InterPro" id="IPR036291">
    <property type="entry name" value="NAD(P)-bd_dom_sf"/>
</dbReference>
<evidence type="ECO:0000256" key="2">
    <source>
        <dbReference type="ARBA" id="ARBA00005525"/>
    </source>
</evidence>
<keyword evidence="6 9" id="KW-0521">NADP</keyword>
<feature type="domain" description="Pyrroline-5-carboxylate reductase catalytic N-terminal" evidence="13">
    <location>
        <begin position="3"/>
        <end position="99"/>
    </location>
</feature>
<dbReference type="InterPro" id="IPR029036">
    <property type="entry name" value="P5CR_dimer"/>
</dbReference>
<dbReference type="AlphaFoldDB" id="A0A9D1PMP0"/>
<dbReference type="PANTHER" id="PTHR11645">
    <property type="entry name" value="PYRROLINE-5-CARBOXYLATE REDUCTASE"/>
    <property type="match status" value="1"/>
</dbReference>
<sequence length="270" mass="29198">MNKIAFIGAGSMAEAVFAGLIQTNFIDKQHIYVSNKENEVRLEEIRQKYGVNGTTNKKEAMKDADIVFLAMKPHDMENALIEIKDYVETGQLFISVIAGKSTSFIQEVLGKEVAVIRSMPNTSATIGQSATAIAKGAFATDKDIQIAERIFASIGTVTVVEEEEMHIVTAISGSGPAYMYYIVEAMEKAAIEAGLSKEIAQQLISQTVIGAGNMLQQSELSPSQLRINVTSPNGTTAAGLDALQAYKVDEGFIACVHRAKERSEQLGKDE</sequence>
<reference evidence="15" key="2">
    <citation type="submission" date="2021-04" db="EMBL/GenBank/DDBJ databases">
        <authorList>
            <person name="Gilroy R."/>
        </authorList>
    </citation>
    <scope>NUCLEOTIDE SEQUENCE</scope>
    <source>
        <strain evidence="15">CHK169-2315</strain>
    </source>
</reference>
<reference evidence="15" key="1">
    <citation type="journal article" date="2021" name="PeerJ">
        <title>Extensive microbial diversity within the chicken gut microbiome revealed by metagenomics and culture.</title>
        <authorList>
            <person name="Gilroy R."/>
            <person name="Ravi A."/>
            <person name="Getino M."/>
            <person name="Pursley I."/>
            <person name="Horton D.L."/>
            <person name="Alikhan N.F."/>
            <person name="Baker D."/>
            <person name="Gharbi K."/>
            <person name="Hall N."/>
            <person name="Watson M."/>
            <person name="Adriaenssens E.M."/>
            <person name="Foster-Nyarko E."/>
            <person name="Jarju S."/>
            <person name="Secka A."/>
            <person name="Antonio M."/>
            <person name="Oren A."/>
            <person name="Chaudhuri R.R."/>
            <person name="La Ragione R."/>
            <person name="Hildebrand F."/>
            <person name="Pallen M.J."/>
        </authorList>
    </citation>
    <scope>NUCLEOTIDE SEQUENCE</scope>
    <source>
        <strain evidence="15">CHK169-2315</strain>
    </source>
</reference>
<dbReference type="FunFam" id="3.40.50.720:FF:000190">
    <property type="entry name" value="Pyrroline-5-carboxylate reductase"/>
    <property type="match status" value="1"/>
</dbReference>
<dbReference type="PANTHER" id="PTHR11645:SF49">
    <property type="entry name" value="PYRROLINE-5-CARBOXYLATE REDUCTASE 1"/>
    <property type="match status" value="1"/>
</dbReference>
<gene>
    <name evidence="9 15" type="primary">proC</name>
    <name evidence="15" type="ORF">H9895_07345</name>
</gene>
<dbReference type="Gene3D" id="3.40.50.720">
    <property type="entry name" value="NAD(P)-binding Rossmann-like Domain"/>
    <property type="match status" value="1"/>
</dbReference>
<dbReference type="Proteomes" id="UP000823937">
    <property type="component" value="Unassembled WGS sequence"/>
</dbReference>
<name>A0A9D1PMP0_9BACI</name>
<evidence type="ECO:0000256" key="7">
    <source>
        <dbReference type="ARBA" id="ARBA00023002"/>
    </source>
</evidence>
<dbReference type="InterPro" id="IPR008927">
    <property type="entry name" value="6-PGluconate_DH-like_C_sf"/>
</dbReference>
<evidence type="ECO:0000259" key="13">
    <source>
        <dbReference type="Pfam" id="PF03807"/>
    </source>
</evidence>
<feature type="domain" description="Pyrroline-5-carboxylate reductase dimerisation" evidence="14">
    <location>
        <begin position="162"/>
        <end position="266"/>
    </location>
</feature>
<organism evidence="15 16">
    <name type="scientific">Candidatus Pseudogracilibacillus intestinigallinarum</name>
    <dbReference type="NCBI Taxonomy" id="2838742"/>
    <lineage>
        <taxon>Bacteria</taxon>
        <taxon>Bacillati</taxon>
        <taxon>Bacillota</taxon>
        <taxon>Bacilli</taxon>
        <taxon>Bacillales</taxon>
        <taxon>Bacillaceae</taxon>
        <taxon>Pseudogracilibacillus</taxon>
    </lineage>
</organism>
<comment type="pathway">
    <text evidence="9 12">Amino-acid biosynthesis; L-proline biosynthesis; L-proline from L-glutamate 5-semialdehyde: step 1/1.</text>
</comment>
<keyword evidence="4 9" id="KW-0028">Amino-acid biosynthesis</keyword>
<evidence type="ECO:0000313" key="16">
    <source>
        <dbReference type="Proteomes" id="UP000823937"/>
    </source>
</evidence>
<dbReference type="InterPro" id="IPR000304">
    <property type="entry name" value="Pyrroline-COOH_reductase"/>
</dbReference>
<evidence type="ECO:0000256" key="8">
    <source>
        <dbReference type="ARBA" id="ARBA00058118"/>
    </source>
</evidence>
<evidence type="ECO:0000259" key="14">
    <source>
        <dbReference type="Pfam" id="PF14748"/>
    </source>
</evidence>
<evidence type="ECO:0000256" key="11">
    <source>
        <dbReference type="PIRSR" id="PIRSR000193-1"/>
    </source>
</evidence>
<proteinExistence type="inferred from homology"/>
<comment type="catalytic activity">
    <reaction evidence="9">
        <text>L-proline + NAD(+) = (S)-1-pyrroline-5-carboxylate + NADH + 2 H(+)</text>
        <dbReference type="Rhea" id="RHEA:14105"/>
        <dbReference type="ChEBI" id="CHEBI:15378"/>
        <dbReference type="ChEBI" id="CHEBI:17388"/>
        <dbReference type="ChEBI" id="CHEBI:57540"/>
        <dbReference type="ChEBI" id="CHEBI:57945"/>
        <dbReference type="ChEBI" id="CHEBI:60039"/>
        <dbReference type="EC" id="1.5.1.2"/>
    </reaction>
</comment>
<comment type="similarity">
    <text evidence="2 9 12">Belongs to the pyrroline-5-carboxylate reductase family.</text>
</comment>
<evidence type="ECO:0000256" key="5">
    <source>
        <dbReference type="ARBA" id="ARBA00022650"/>
    </source>
</evidence>
<dbReference type="EMBL" id="DXHX01000117">
    <property type="protein sequence ID" value="HIV74872.1"/>
    <property type="molecule type" value="Genomic_DNA"/>
</dbReference>
<feature type="binding site" evidence="11">
    <location>
        <begin position="7"/>
        <end position="12"/>
    </location>
    <ligand>
        <name>NADP(+)</name>
        <dbReference type="ChEBI" id="CHEBI:58349"/>
    </ligand>
</feature>
<evidence type="ECO:0000256" key="3">
    <source>
        <dbReference type="ARBA" id="ARBA00022490"/>
    </source>
</evidence>
<dbReference type="InterPro" id="IPR028939">
    <property type="entry name" value="P5C_Rdtase_cat_N"/>
</dbReference>
<evidence type="ECO:0000256" key="12">
    <source>
        <dbReference type="RuleBase" id="RU003903"/>
    </source>
</evidence>
<dbReference type="Gene3D" id="1.10.3730.10">
    <property type="entry name" value="ProC C-terminal domain-like"/>
    <property type="match status" value="1"/>
</dbReference>
<dbReference type="SUPFAM" id="SSF51735">
    <property type="entry name" value="NAD(P)-binding Rossmann-fold domains"/>
    <property type="match status" value="1"/>
</dbReference>
<feature type="binding site" evidence="11">
    <location>
        <begin position="70"/>
        <end position="73"/>
    </location>
    <ligand>
        <name>NADP(+)</name>
        <dbReference type="ChEBI" id="CHEBI:58349"/>
    </ligand>
</feature>
<comment type="subcellular location">
    <subcellularLocation>
        <location evidence="1 9">Cytoplasm</location>
    </subcellularLocation>
</comment>
<comment type="function">
    <text evidence="8 9">Catalyzes the reduction of 1-pyrroline-5-carboxylate (PCA) to L-proline.</text>
</comment>
<keyword evidence="3 9" id="KW-0963">Cytoplasm</keyword>
<dbReference type="GO" id="GO:0005737">
    <property type="term" value="C:cytoplasm"/>
    <property type="evidence" value="ECO:0007669"/>
    <property type="project" value="UniProtKB-SubCell"/>
</dbReference>
<comment type="caution">
    <text evidence="15">The sequence shown here is derived from an EMBL/GenBank/DDBJ whole genome shotgun (WGS) entry which is preliminary data.</text>
</comment>
<dbReference type="Pfam" id="PF14748">
    <property type="entry name" value="P5CR_dimer"/>
    <property type="match status" value="1"/>
</dbReference>
<dbReference type="NCBIfam" id="TIGR00112">
    <property type="entry name" value="proC"/>
    <property type="match status" value="1"/>
</dbReference>
<evidence type="ECO:0000256" key="10">
    <source>
        <dbReference type="NCBIfam" id="TIGR00112"/>
    </source>
</evidence>
<evidence type="ECO:0000256" key="9">
    <source>
        <dbReference type="HAMAP-Rule" id="MF_01925"/>
    </source>
</evidence>